<dbReference type="InterPro" id="IPR017907">
    <property type="entry name" value="Znf_RING_CS"/>
</dbReference>
<dbReference type="GO" id="GO:0033768">
    <property type="term" value="C:SUMO-targeted ubiquitin ligase complex"/>
    <property type="evidence" value="ECO:0007669"/>
    <property type="project" value="TreeGrafter"/>
</dbReference>
<feature type="domain" description="RING-type" evidence="5">
    <location>
        <begin position="58"/>
        <end position="96"/>
    </location>
</feature>
<keyword evidence="2 4" id="KW-0863">Zinc-finger</keyword>
<evidence type="ECO:0000259" key="5">
    <source>
        <dbReference type="PROSITE" id="PS50089"/>
    </source>
</evidence>
<dbReference type="Gene3D" id="3.30.40.10">
    <property type="entry name" value="Zinc/RING finger domain, C3HC4 (zinc finger)"/>
    <property type="match status" value="1"/>
</dbReference>
<dbReference type="eggNOG" id="KOG0320">
    <property type="taxonomic scope" value="Eukaryota"/>
</dbReference>
<organism evidence="6 7">
    <name type="scientific">Drosophila yakuba</name>
    <name type="common">Fruit fly</name>
    <dbReference type="NCBI Taxonomy" id="7245"/>
    <lineage>
        <taxon>Eukaryota</taxon>
        <taxon>Metazoa</taxon>
        <taxon>Ecdysozoa</taxon>
        <taxon>Arthropoda</taxon>
        <taxon>Hexapoda</taxon>
        <taxon>Insecta</taxon>
        <taxon>Pterygota</taxon>
        <taxon>Neoptera</taxon>
        <taxon>Endopterygota</taxon>
        <taxon>Diptera</taxon>
        <taxon>Brachycera</taxon>
        <taxon>Muscomorpha</taxon>
        <taxon>Ephydroidea</taxon>
        <taxon>Drosophilidae</taxon>
        <taxon>Drosophila</taxon>
        <taxon>Sophophora</taxon>
    </lineage>
</organism>
<evidence type="ECO:0000256" key="2">
    <source>
        <dbReference type="ARBA" id="ARBA00022771"/>
    </source>
</evidence>
<dbReference type="Proteomes" id="UP000002282">
    <property type="component" value="Chromosome 2L"/>
</dbReference>
<evidence type="ECO:0000256" key="1">
    <source>
        <dbReference type="ARBA" id="ARBA00022723"/>
    </source>
</evidence>
<dbReference type="PROSITE" id="PS50089">
    <property type="entry name" value="ZF_RING_2"/>
    <property type="match status" value="1"/>
</dbReference>
<dbReference type="EMBL" id="CM000157">
    <property type="protein sequence ID" value="EDW87843.1"/>
    <property type="molecule type" value="Genomic_DNA"/>
</dbReference>
<dbReference type="InterPro" id="IPR001841">
    <property type="entry name" value="Znf_RING"/>
</dbReference>
<dbReference type="KEGG" id="dya:Dyak_GE18407"/>
<keyword evidence="7" id="KW-1185">Reference proteome</keyword>
<keyword evidence="3" id="KW-0862">Zinc</keyword>
<dbReference type="InterPro" id="IPR013083">
    <property type="entry name" value="Znf_RING/FYVE/PHD"/>
</dbReference>
<keyword evidence="1" id="KW-0479">Metal-binding</keyword>
<gene>
    <name evidence="6" type="primary">Dyak\GE18407</name>
    <name evidence="6" type="synonym">dyak_GLEANR_2197</name>
    <name evidence="6" type="synonym">GE18407</name>
    <name evidence="6" type="ORF">Dyak_GE18407</name>
</gene>
<dbReference type="AlphaFoldDB" id="B4P016"/>
<dbReference type="InterPro" id="IPR049627">
    <property type="entry name" value="SLX8"/>
</dbReference>
<dbReference type="GO" id="GO:0006511">
    <property type="term" value="P:ubiquitin-dependent protein catabolic process"/>
    <property type="evidence" value="ECO:0007669"/>
    <property type="project" value="TreeGrafter"/>
</dbReference>
<name>B4P016_DROYA</name>
<dbReference type="GO" id="GO:0008270">
    <property type="term" value="F:zinc ion binding"/>
    <property type="evidence" value="ECO:0007669"/>
    <property type="project" value="UniProtKB-KW"/>
</dbReference>
<dbReference type="GO" id="GO:0140082">
    <property type="term" value="F:SUMO-ubiquitin ligase activity"/>
    <property type="evidence" value="ECO:0007669"/>
    <property type="project" value="TreeGrafter"/>
</dbReference>
<dbReference type="SUPFAM" id="SSF57850">
    <property type="entry name" value="RING/U-box"/>
    <property type="match status" value="1"/>
</dbReference>
<dbReference type="PROSITE" id="PS00518">
    <property type="entry name" value="ZF_RING_1"/>
    <property type="match status" value="1"/>
</dbReference>
<accession>B4P016</accession>
<dbReference type="PANTHER" id="PTHR47094">
    <property type="entry name" value="ELFLESS, ISOFORM B"/>
    <property type="match status" value="1"/>
</dbReference>
<sequence length="107" mass="11939">MLPSWQSLLRWKPLKTEGLRRAADGIKPLETIDLTASPDDERPVIGPLHDSNNGLYSCPICMSPLEQPVATMCGHVFCKNCLIAALIPFQTCPMCKKGVKHFIRLYT</sequence>
<dbReference type="PhylomeDB" id="B4P016"/>
<dbReference type="GO" id="GO:0061630">
    <property type="term" value="F:ubiquitin protein ligase activity"/>
    <property type="evidence" value="ECO:0007669"/>
    <property type="project" value="InterPro"/>
</dbReference>
<reference evidence="6 7" key="2">
    <citation type="journal article" date="2007" name="PLoS Biol.">
        <title>Principles of genome evolution in the Drosophila melanogaster species group.</title>
        <authorList>
            <person name="Ranz J.M."/>
            <person name="Maurin D."/>
            <person name="Chan Y.S."/>
            <person name="von Grotthuss M."/>
            <person name="Hillier L.W."/>
            <person name="Roote J."/>
            <person name="Ashburner M."/>
            <person name="Bergman C.M."/>
        </authorList>
    </citation>
    <scope>NUCLEOTIDE SEQUENCE [LARGE SCALE GENOMIC DNA]</scope>
    <source>
        <strain evidence="7">Tai18E2 / Tucson 14021-0261.01</strain>
    </source>
</reference>
<dbReference type="SMART" id="SM00184">
    <property type="entry name" value="RING"/>
    <property type="match status" value="1"/>
</dbReference>
<dbReference type="PANTHER" id="PTHR47094:SF1">
    <property type="entry name" value="RING-TYPE E3 UBIQUITIN TRANSFERASE"/>
    <property type="match status" value="1"/>
</dbReference>
<proteinExistence type="predicted"/>
<evidence type="ECO:0000256" key="3">
    <source>
        <dbReference type="ARBA" id="ARBA00022833"/>
    </source>
</evidence>
<protein>
    <recommendedName>
        <fullName evidence="5">RING-type domain-containing protein</fullName>
    </recommendedName>
</protein>
<reference evidence="6 7" key="1">
    <citation type="journal article" date="2007" name="Nature">
        <title>Evolution of genes and genomes on the Drosophila phylogeny.</title>
        <authorList>
            <consortium name="Drosophila 12 Genomes Consortium"/>
            <person name="Clark A.G."/>
            <person name="Eisen M.B."/>
            <person name="Smith D.R."/>
            <person name="Bergman C.M."/>
            <person name="Oliver B."/>
            <person name="Markow T.A."/>
            <person name="Kaufman T.C."/>
            <person name="Kellis M."/>
            <person name="Gelbart W."/>
            <person name="Iyer V.N."/>
            <person name="Pollard D.A."/>
            <person name="Sackton T.B."/>
            <person name="Larracuente A.M."/>
            <person name="Singh N.D."/>
            <person name="Abad J.P."/>
            <person name="Abt D.N."/>
            <person name="Adryan B."/>
            <person name="Aguade M."/>
            <person name="Akashi H."/>
            <person name="Anderson W.W."/>
            <person name="Aquadro C.F."/>
            <person name="Ardell D.H."/>
            <person name="Arguello R."/>
            <person name="Artieri C.G."/>
            <person name="Barbash D.A."/>
            <person name="Barker D."/>
            <person name="Barsanti P."/>
            <person name="Batterham P."/>
            <person name="Batzoglou S."/>
            <person name="Begun D."/>
            <person name="Bhutkar A."/>
            <person name="Blanco E."/>
            <person name="Bosak S.A."/>
            <person name="Bradley R.K."/>
            <person name="Brand A.D."/>
            <person name="Brent M.R."/>
            <person name="Brooks A.N."/>
            <person name="Brown R.H."/>
            <person name="Butlin R.K."/>
            <person name="Caggese C."/>
            <person name="Calvi B.R."/>
            <person name="Bernardo de Carvalho A."/>
            <person name="Caspi A."/>
            <person name="Castrezana S."/>
            <person name="Celniker S.E."/>
            <person name="Chang J.L."/>
            <person name="Chapple C."/>
            <person name="Chatterji S."/>
            <person name="Chinwalla A."/>
            <person name="Civetta A."/>
            <person name="Clifton S.W."/>
            <person name="Comeron J.M."/>
            <person name="Costello J.C."/>
            <person name="Coyne J.A."/>
            <person name="Daub J."/>
            <person name="David R.G."/>
            <person name="Delcher A.L."/>
            <person name="Delehaunty K."/>
            <person name="Do C.B."/>
            <person name="Ebling H."/>
            <person name="Edwards K."/>
            <person name="Eickbush T."/>
            <person name="Evans J.D."/>
            <person name="Filipski A."/>
            <person name="Findeiss S."/>
            <person name="Freyhult E."/>
            <person name="Fulton L."/>
            <person name="Fulton R."/>
            <person name="Garcia A.C."/>
            <person name="Gardiner A."/>
            <person name="Garfield D.A."/>
            <person name="Garvin B.E."/>
            <person name="Gibson G."/>
            <person name="Gilbert D."/>
            <person name="Gnerre S."/>
            <person name="Godfrey J."/>
            <person name="Good R."/>
            <person name="Gotea V."/>
            <person name="Gravely B."/>
            <person name="Greenberg A.J."/>
            <person name="Griffiths-Jones S."/>
            <person name="Gross S."/>
            <person name="Guigo R."/>
            <person name="Gustafson E.A."/>
            <person name="Haerty W."/>
            <person name="Hahn M.W."/>
            <person name="Halligan D.L."/>
            <person name="Halpern A.L."/>
            <person name="Halter G.M."/>
            <person name="Han M.V."/>
            <person name="Heger A."/>
            <person name="Hillier L."/>
            <person name="Hinrichs A.S."/>
            <person name="Holmes I."/>
            <person name="Hoskins R.A."/>
            <person name="Hubisz M.J."/>
            <person name="Hultmark D."/>
            <person name="Huntley M.A."/>
            <person name="Jaffe D.B."/>
            <person name="Jagadeeshan S."/>
            <person name="Jeck W.R."/>
            <person name="Johnson J."/>
            <person name="Jones C.D."/>
            <person name="Jordan W.C."/>
            <person name="Karpen G.H."/>
            <person name="Kataoka E."/>
            <person name="Keightley P.D."/>
            <person name="Kheradpour P."/>
            <person name="Kirkness E.F."/>
            <person name="Koerich L.B."/>
            <person name="Kristiansen K."/>
            <person name="Kudrna D."/>
            <person name="Kulathinal R.J."/>
            <person name="Kumar S."/>
            <person name="Kwok R."/>
            <person name="Lander E."/>
            <person name="Langley C.H."/>
            <person name="Lapoint R."/>
            <person name="Lazzaro B.P."/>
            <person name="Lee S.J."/>
            <person name="Levesque L."/>
            <person name="Li R."/>
            <person name="Lin C.F."/>
            <person name="Lin M.F."/>
            <person name="Lindblad-Toh K."/>
            <person name="Llopart A."/>
            <person name="Long M."/>
            <person name="Low L."/>
            <person name="Lozovsky E."/>
            <person name="Lu J."/>
            <person name="Luo M."/>
            <person name="Machado C.A."/>
            <person name="Makalowski W."/>
            <person name="Marzo M."/>
            <person name="Matsuda M."/>
            <person name="Matzkin L."/>
            <person name="McAllister B."/>
            <person name="McBride C.S."/>
            <person name="McKernan B."/>
            <person name="McKernan K."/>
            <person name="Mendez-Lago M."/>
            <person name="Minx P."/>
            <person name="Mollenhauer M.U."/>
            <person name="Montooth K."/>
            <person name="Mount S.M."/>
            <person name="Mu X."/>
            <person name="Myers E."/>
            <person name="Negre B."/>
            <person name="Newfeld S."/>
            <person name="Nielsen R."/>
            <person name="Noor M.A."/>
            <person name="O'Grady P."/>
            <person name="Pachter L."/>
            <person name="Papaceit M."/>
            <person name="Parisi M.J."/>
            <person name="Parisi M."/>
            <person name="Parts L."/>
            <person name="Pedersen J.S."/>
            <person name="Pesole G."/>
            <person name="Phillippy A.M."/>
            <person name="Ponting C.P."/>
            <person name="Pop M."/>
            <person name="Porcelli D."/>
            <person name="Powell J.R."/>
            <person name="Prohaska S."/>
            <person name="Pruitt K."/>
            <person name="Puig M."/>
            <person name="Quesneville H."/>
            <person name="Ram K.R."/>
            <person name="Rand D."/>
            <person name="Rasmussen M.D."/>
            <person name="Reed L.K."/>
            <person name="Reenan R."/>
            <person name="Reily A."/>
            <person name="Remington K.A."/>
            <person name="Rieger T.T."/>
            <person name="Ritchie M.G."/>
            <person name="Robin C."/>
            <person name="Rogers Y.H."/>
            <person name="Rohde C."/>
            <person name="Rozas J."/>
            <person name="Rubenfield M.J."/>
            <person name="Ruiz A."/>
            <person name="Russo S."/>
            <person name="Salzberg S.L."/>
            <person name="Sanchez-Gracia A."/>
            <person name="Saranga D.J."/>
            <person name="Sato H."/>
            <person name="Schaeffer S.W."/>
            <person name="Schatz M.C."/>
            <person name="Schlenke T."/>
            <person name="Schwartz R."/>
            <person name="Segarra C."/>
            <person name="Singh R.S."/>
            <person name="Sirot L."/>
            <person name="Sirota M."/>
            <person name="Sisneros N.B."/>
            <person name="Smith C.D."/>
            <person name="Smith T.F."/>
            <person name="Spieth J."/>
            <person name="Stage D.E."/>
            <person name="Stark A."/>
            <person name="Stephan W."/>
            <person name="Strausberg R.L."/>
            <person name="Strempel S."/>
            <person name="Sturgill D."/>
            <person name="Sutton G."/>
            <person name="Sutton G.G."/>
            <person name="Tao W."/>
            <person name="Teichmann S."/>
            <person name="Tobari Y.N."/>
            <person name="Tomimura Y."/>
            <person name="Tsolas J.M."/>
            <person name="Valente V.L."/>
            <person name="Venter E."/>
            <person name="Venter J.C."/>
            <person name="Vicario S."/>
            <person name="Vieira F.G."/>
            <person name="Vilella A.J."/>
            <person name="Villasante A."/>
            <person name="Walenz B."/>
            <person name="Wang J."/>
            <person name="Wasserman M."/>
            <person name="Watts T."/>
            <person name="Wilson D."/>
            <person name="Wilson R.K."/>
            <person name="Wing R.A."/>
            <person name="Wolfner M.F."/>
            <person name="Wong A."/>
            <person name="Wong G.K."/>
            <person name="Wu C.I."/>
            <person name="Wu G."/>
            <person name="Yamamoto D."/>
            <person name="Yang H.P."/>
            <person name="Yang S.P."/>
            <person name="Yorke J.A."/>
            <person name="Yoshida K."/>
            <person name="Zdobnov E."/>
            <person name="Zhang P."/>
            <person name="Zhang Y."/>
            <person name="Zimin A.V."/>
            <person name="Baldwin J."/>
            <person name="Abdouelleil A."/>
            <person name="Abdulkadir J."/>
            <person name="Abebe A."/>
            <person name="Abera B."/>
            <person name="Abreu J."/>
            <person name="Acer S.C."/>
            <person name="Aftuck L."/>
            <person name="Alexander A."/>
            <person name="An P."/>
            <person name="Anderson E."/>
            <person name="Anderson S."/>
            <person name="Arachi H."/>
            <person name="Azer M."/>
            <person name="Bachantsang P."/>
            <person name="Barry A."/>
            <person name="Bayul T."/>
            <person name="Berlin A."/>
            <person name="Bessette D."/>
            <person name="Bloom T."/>
            <person name="Blye J."/>
            <person name="Boguslavskiy L."/>
            <person name="Bonnet C."/>
            <person name="Boukhgalter B."/>
            <person name="Bourzgui I."/>
            <person name="Brown A."/>
            <person name="Cahill P."/>
            <person name="Channer S."/>
            <person name="Cheshatsang Y."/>
            <person name="Chuda L."/>
            <person name="Citroen M."/>
            <person name="Collymore A."/>
            <person name="Cooke P."/>
            <person name="Costello M."/>
            <person name="D'Aco K."/>
            <person name="Daza R."/>
            <person name="De Haan G."/>
            <person name="DeGray S."/>
            <person name="DeMaso C."/>
            <person name="Dhargay N."/>
            <person name="Dooley K."/>
            <person name="Dooley E."/>
            <person name="Doricent M."/>
            <person name="Dorje P."/>
            <person name="Dorjee K."/>
            <person name="Dupes A."/>
            <person name="Elong R."/>
            <person name="Falk J."/>
            <person name="Farina A."/>
            <person name="Faro S."/>
            <person name="Ferguson D."/>
            <person name="Fisher S."/>
            <person name="Foley C.D."/>
            <person name="Franke A."/>
            <person name="Friedrich D."/>
            <person name="Gadbois L."/>
            <person name="Gearin G."/>
            <person name="Gearin C.R."/>
            <person name="Giannoukos G."/>
            <person name="Goode T."/>
            <person name="Graham J."/>
            <person name="Grandbois E."/>
            <person name="Grewal S."/>
            <person name="Gyaltsen K."/>
            <person name="Hafez N."/>
            <person name="Hagos B."/>
            <person name="Hall J."/>
            <person name="Henson C."/>
            <person name="Hollinger A."/>
            <person name="Honan T."/>
            <person name="Huard M.D."/>
            <person name="Hughes L."/>
            <person name="Hurhula B."/>
            <person name="Husby M.E."/>
            <person name="Kamat A."/>
            <person name="Kanga B."/>
            <person name="Kashin S."/>
            <person name="Khazanovich D."/>
            <person name="Kisner P."/>
            <person name="Lance K."/>
            <person name="Lara M."/>
            <person name="Lee W."/>
            <person name="Lennon N."/>
            <person name="Letendre F."/>
            <person name="LeVine R."/>
            <person name="Lipovsky A."/>
            <person name="Liu X."/>
            <person name="Liu J."/>
            <person name="Liu S."/>
            <person name="Lokyitsang T."/>
            <person name="Lokyitsang Y."/>
            <person name="Lubonja R."/>
            <person name="Lui A."/>
            <person name="MacDonald P."/>
            <person name="Magnisalis V."/>
            <person name="Maru K."/>
            <person name="Matthews C."/>
            <person name="McCusker W."/>
            <person name="McDonough S."/>
            <person name="Mehta T."/>
            <person name="Meldrim J."/>
            <person name="Meneus L."/>
            <person name="Mihai O."/>
            <person name="Mihalev A."/>
            <person name="Mihova T."/>
            <person name="Mittelman R."/>
            <person name="Mlenga V."/>
            <person name="Montmayeur A."/>
            <person name="Mulrain L."/>
            <person name="Navidi A."/>
            <person name="Naylor J."/>
            <person name="Negash T."/>
            <person name="Nguyen T."/>
            <person name="Nguyen N."/>
            <person name="Nicol R."/>
            <person name="Norbu C."/>
            <person name="Norbu N."/>
            <person name="Novod N."/>
            <person name="O'Neill B."/>
            <person name="Osman S."/>
            <person name="Markiewicz E."/>
            <person name="Oyono O.L."/>
            <person name="Patti C."/>
            <person name="Phunkhang P."/>
            <person name="Pierre F."/>
            <person name="Priest M."/>
            <person name="Raghuraman S."/>
            <person name="Rege F."/>
            <person name="Reyes R."/>
            <person name="Rise C."/>
            <person name="Rogov P."/>
            <person name="Ross K."/>
            <person name="Ryan E."/>
            <person name="Settipalli S."/>
            <person name="Shea T."/>
            <person name="Sherpa N."/>
            <person name="Shi L."/>
            <person name="Shih D."/>
            <person name="Sparrow T."/>
            <person name="Spaulding J."/>
            <person name="Stalker J."/>
            <person name="Stange-Thomann N."/>
            <person name="Stavropoulos S."/>
            <person name="Stone C."/>
            <person name="Strader C."/>
            <person name="Tesfaye S."/>
            <person name="Thomson T."/>
            <person name="Thoulutsang Y."/>
            <person name="Thoulutsang D."/>
            <person name="Topham K."/>
            <person name="Topping I."/>
            <person name="Tsamla T."/>
            <person name="Vassiliev H."/>
            <person name="Vo A."/>
            <person name="Wangchuk T."/>
            <person name="Wangdi T."/>
            <person name="Weiand M."/>
            <person name="Wilkinson J."/>
            <person name="Wilson A."/>
            <person name="Yadav S."/>
            <person name="Young G."/>
            <person name="Yu Q."/>
            <person name="Zembek L."/>
            <person name="Zhong D."/>
            <person name="Zimmer A."/>
            <person name="Zwirko Z."/>
            <person name="Jaffe D.B."/>
            <person name="Alvarez P."/>
            <person name="Brockman W."/>
            <person name="Butler J."/>
            <person name="Chin C."/>
            <person name="Gnerre S."/>
            <person name="Grabherr M."/>
            <person name="Kleber M."/>
            <person name="Mauceli E."/>
            <person name="MacCallum I."/>
        </authorList>
    </citation>
    <scope>NUCLEOTIDE SEQUENCE [LARGE SCALE GENOMIC DNA]</scope>
    <source>
        <strain evidence="7">Tai18E2 / Tucson 14021-0261.01</strain>
    </source>
</reference>
<dbReference type="HOGENOM" id="CLU_072702_4_1_1"/>
<dbReference type="OrthoDB" id="7851896at2759"/>
<dbReference type="Pfam" id="PF13923">
    <property type="entry name" value="zf-C3HC4_2"/>
    <property type="match status" value="1"/>
</dbReference>
<dbReference type="OMA" id="QLHYCPL"/>
<evidence type="ECO:0000313" key="7">
    <source>
        <dbReference type="Proteomes" id="UP000002282"/>
    </source>
</evidence>
<dbReference type="GO" id="GO:0032183">
    <property type="term" value="F:SUMO binding"/>
    <property type="evidence" value="ECO:0007669"/>
    <property type="project" value="TreeGrafter"/>
</dbReference>
<evidence type="ECO:0000313" key="6">
    <source>
        <dbReference type="EMBL" id="EDW87843.1"/>
    </source>
</evidence>
<evidence type="ECO:0000256" key="4">
    <source>
        <dbReference type="PROSITE-ProRule" id="PRU00175"/>
    </source>
</evidence>